<dbReference type="AlphaFoldDB" id="A0A7W9MY26"/>
<evidence type="ECO:0000256" key="1">
    <source>
        <dbReference type="SAM" id="MobiDB-lite"/>
    </source>
</evidence>
<proteinExistence type="predicted"/>
<sequence length="54" mass="5902">MFEKLKDFLAGIHAASAVRHGVEPPARARNRPAPAYGPAPRVRGRAPRVPDVHH</sequence>
<protein>
    <submittedName>
        <fullName evidence="2">Uncharacterized protein</fullName>
    </submittedName>
</protein>
<evidence type="ECO:0000313" key="2">
    <source>
        <dbReference type="EMBL" id="MBB5840721.1"/>
    </source>
</evidence>
<reference evidence="2 3" key="1">
    <citation type="submission" date="2020-08" db="EMBL/GenBank/DDBJ databases">
        <title>Sequencing the genomes of 1000 actinobacteria strains.</title>
        <authorList>
            <person name="Klenk H.-P."/>
        </authorList>
    </citation>
    <scope>NUCLEOTIDE SEQUENCE [LARGE SCALE GENOMIC DNA]</scope>
    <source>
        <strain evidence="2 3">DSM 28967</strain>
    </source>
</reference>
<keyword evidence="3" id="KW-1185">Reference proteome</keyword>
<feature type="region of interest" description="Disordered" evidence="1">
    <location>
        <begin position="22"/>
        <end position="54"/>
    </location>
</feature>
<accession>A0A7W9MY26</accession>
<evidence type="ECO:0000313" key="3">
    <source>
        <dbReference type="Proteomes" id="UP000549971"/>
    </source>
</evidence>
<feature type="compositionally biased region" description="Low complexity" evidence="1">
    <location>
        <begin position="24"/>
        <end position="41"/>
    </location>
</feature>
<name>A0A7W9MY26_9ACTN</name>
<dbReference type="EMBL" id="JACHMY010000001">
    <property type="protein sequence ID" value="MBB5840721.1"/>
    <property type="molecule type" value="Genomic_DNA"/>
</dbReference>
<dbReference type="Proteomes" id="UP000549971">
    <property type="component" value="Unassembled WGS sequence"/>
</dbReference>
<organism evidence="2 3">
    <name type="scientific">Kribbella italica</name>
    <dbReference type="NCBI Taxonomy" id="1540520"/>
    <lineage>
        <taxon>Bacteria</taxon>
        <taxon>Bacillati</taxon>
        <taxon>Actinomycetota</taxon>
        <taxon>Actinomycetes</taxon>
        <taxon>Propionibacteriales</taxon>
        <taxon>Kribbellaceae</taxon>
        <taxon>Kribbella</taxon>
    </lineage>
</organism>
<comment type="caution">
    <text evidence="2">The sequence shown here is derived from an EMBL/GenBank/DDBJ whole genome shotgun (WGS) entry which is preliminary data.</text>
</comment>
<gene>
    <name evidence="2" type="ORF">HDA39_007455</name>
</gene>
<dbReference type="RefSeq" id="WP_184803284.1">
    <property type="nucleotide sequence ID" value="NZ_JACHMY010000001.1"/>
</dbReference>